<keyword evidence="3" id="KW-1185">Reference proteome</keyword>
<dbReference type="InterPro" id="IPR029064">
    <property type="entry name" value="Ribosomal_eL30-like_sf"/>
</dbReference>
<feature type="domain" description="YlxR" evidence="1">
    <location>
        <begin position="2"/>
        <end position="55"/>
    </location>
</feature>
<accession>E8T5I9</accession>
<name>E8T5I9_THEA1</name>
<dbReference type="EMBL" id="CP002444">
    <property type="protein sequence ID" value="ADU97643.1"/>
    <property type="molecule type" value="Genomic_DNA"/>
</dbReference>
<dbReference type="OrthoDB" id="9813251at2"/>
<dbReference type="PANTHER" id="PTHR34215">
    <property type="entry name" value="BLL0784 PROTEIN"/>
    <property type="match status" value="1"/>
</dbReference>
<dbReference type="KEGG" id="tam:Theam_1687"/>
<protein>
    <recommendedName>
        <fullName evidence="1">YlxR domain-containing protein</fullName>
    </recommendedName>
</protein>
<dbReference type="Gene3D" id="3.30.1230.10">
    <property type="entry name" value="YlxR-like"/>
    <property type="match status" value="1"/>
</dbReference>
<dbReference type="Proteomes" id="UP000006362">
    <property type="component" value="Chromosome"/>
</dbReference>
<dbReference type="RefSeq" id="WP_013538428.1">
    <property type="nucleotide sequence ID" value="NC_014926.1"/>
</dbReference>
<dbReference type="PANTHER" id="PTHR34215:SF1">
    <property type="entry name" value="YLXR DOMAIN-CONTAINING PROTEIN"/>
    <property type="match status" value="1"/>
</dbReference>
<dbReference type="Pfam" id="PF04296">
    <property type="entry name" value="YlxR"/>
    <property type="match status" value="1"/>
</dbReference>
<dbReference type="SUPFAM" id="SSF64376">
    <property type="entry name" value="YlxR-like"/>
    <property type="match status" value="1"/>
</dbReference>
<sequence length="176" mass="19751">MRRCAACRREAEKESFLRFVEFEGKPLLDVAGKLPGRGFNVCPSYGCIRQFVKRQFKGKVDPDGLYTESVKALKEYLLHLLSLAHKSGATVVGQDSIKGLTSPEGVLLFADDLSDKTKKRLRREGWLTLDGVFTSEELGNALRKERRAGAVFVERVGLGRKFYETAKKLHSLLSSR</sequence>
<dbReference type="eggNOG" id="COG2740">
    <property type="taxonomic scope" value="Bacteria"/>
</dbReference>
<dbReference type="AlphaFoldDB" id="E8T5I9"/>
<dbReference type="STRING" id="648996.Theam_1687"/>
<dbReference type="InterPro" id="IPR007393">
    <property type="entry name" value="YlxR_dom"/>
</dbReference>
<dbReference type="InterPro" id="IPR037465">
    <property type="entry name" value="YlxR"/>
</dbReference>
<evidence type="ECO:0000313" key="3">
    <source>
        <dbReference type="Proteomes" id="UP000006362"/>
    </source>
</evidence>
<evidence type="ECO:0000259" key="1">
    <source>
        <dbReference type="Pfam" id="PF04296"/>
    </source>
</evidence>
<organism evidence="2 3">
    <name type="scientific">Thermovibrio ammonificans (strain DSM 15698 / JCM 12110 / HB-1)</name>
    <dbReference type="NCBI Taxonomy" id="648996"/>
    <lineage>
        <taxon>Bacteria</taxon>
        <taxon>Pseudomonadati</taxon>
        <taxon>Aquificota</taxon>
        <taxon>Aquificia</taxon>
        <taxon>Desulfurobacteriales</taxon>
        <taxon>Desulfurobacteriaceae</taxon>
        <taxon>Thermovibrio</taxon>
    </lineage>
</organism>
<gene>
    <name evidence="2" type="ordered locus">Theam_1687</name>
</gene>
<dbReference type="InterPro" id="IPR035931">
    <property type="entry name" value="YlxR-like_sf"/>
</dbReference>
<proteinExistence type="predicted"/>
<evidence type="ECO:0000313" key="2">
    <source>
        <dbReference type="EMBL" id="ADU97643.1"/>
    </source>
</evidence>
<dbReference type="HOGENOM" id="CLU_1524420_0_0_0"/>
<dbReference type="SUPFAM" id="SSF55315">
    <property type="entry name" value="L30e-like"/>
    <property type="match status" value="1"/>
</dbReference>
<reference evidence="2" key="1">
    <citation type="submission" date="2011-01" db="EMBL/GenBank/DDBJ databases">
        <title>Complete sequence of chromosome of Thermovibrio ammonificans HB-1.</title>
        <authorList>
            <consortium name="US DOE Joint Genome Institute"/>
            <person name="Lucas S."/>
            <person name="Copeland A."/>
            <person name="Lapidus A."/>
            <person name="Cheng J.-F."/>
            <person name="Goodwin L."/>
            <person name="Pitluck S."/>
            <person name="Davenport K."/>
            <person name="Detter J.C."/>
            <person name="Han C."/>
            <person name="Tapia R."/>
            <person name="Land M."/>
            <person name="Hauser L."/>
            <person name="Kyrpides N."/>
            <person name="Ivanova N."/>
            <person name="Ovchinnikova G."/>
            <person name="Vetriani C."/>
            <person name="Woyke T."/>
        </authorList>
    </citation>
    <scope>NUCLEOTIDE SEQUENCE [LARGE SCALE GENOMIC DNA]</scope>
    <source>
        <strain evidence="2">HB-1</strain>
    </source>
</reference>
<dbReference type="Gene3D" id="3.30.1330.30">
    <property type="match status" value="1"/>
</dbReference>